<evidence type="ECO:0000256" key="1">
    <source>
        <dbReference type="SAM" id="MobiDB-lite"/>
    </source>
</evidence>
<gene>
    <name evidence="2" type="ORF">GCM10009827_032310</name>
</gene>
<keyword evidence="3" id="KW-1185">Reference proteome</keyword>
<dbReference type="EMBL" id="BAAAQD010000005">
    <property type="protein sequence ID" value="GAA1515065.1"/>
    <property type="molecule type" value="Genomic_DNA"/>
</dbReference>
<reference evidence="2 3" key="1">
    <citation type="journal article" date="2019" name="Int. J. Syst. Evol. Microbiol.">
        <title>The Global Catalogue of Microorganisms (GCM) 10K type strain sequencing project: providing services to taxonomists for standard genome sequencing and annotation.</title>
        <authorList>
            <consortium name="The Broad Institute Genomics Platform"/>
            <consortium name="The Broad Institute Genome Sequencing Center for Infectious Disease"/>
            <person name="Wu L."/>
            <person name="Ma J."/>
        </authorList>
    </citation>
    <scope>NUCLEOTIDE SEQUENCE [LARGE SCALE GENOMIC DNA]</scope>
    <source>
        <strain evidence="2 3">JCM 15933</strain>
    </source>
</reference>
<organism evidence="2 3">
    <name type="scientific">Dactylosporangium maewongense</name>
    <dbReference type="NCBI Taxonomy" id="634393"/>
    <lineage>
        <taxon>Bacteria</taxon>
        <taxon>Bacillati</taxon>
        <taxon>Actinomycetota</taxon>
        <taxon>Actinomycetes</taxon>
        <taxon>Micromonosporales</taxon>
        <taxon>Micromonosporaceae</taxon>
        <taxon>Dactylosporangium</taxon>
    </lineage>
</organism>
<evidence type="ECO:0008006" key="4">
    <source>
        <dbReference type="Google" id="ProtNLM"/>
    </source>
</evidence>
<protein>
    <recommendedName>
        <fullName evidence="4">Septum formation initiator</fullName>
    </recommendedName>
</protein>
<accession>A0ABN2ABC9</accession>
<sequence>MVCMWTTLHRRWALAGGAWLATVAVATAVATGAVGSMRQGIFGTSDTPYSEAKVDALLAGATTGPAASPATPPVTPDGTPGQSASPTTAGGGVVRALTTSAGTIVAVCDVGLVTLRSWTPNSGFETDHVQRGPAAVASLRFKARSGGGDVRAEVTCAGTEPHLTVAGDD</sequence>
<evidence type="ECO:0000313" key="3">
    <source>
        <dbReference type="Proteomes" id="UP001501470"/>
    </source>
</evidence>
<name>A0ABN2ABC9_9ACTN</name>
<feature type="region of interest" description="Disordered" evidence="1">
    <location>
        <begin position="62"/>
        <end position="90"/>
    </location>
</feature>
<evidence type="ECO:0000313" key="2">
    <source>
        <dbReference type="EMBL" id="GAA1515065.1"/>
    </source>
</evidence>
<proteinExistence type="predicted"/>
<dbReference type="Proteomes" id="UP001501470">
    <property type="component" value="Unassembled WGS sequence"/>
</dbReference>
<comment type="caution">
    <text evidence="2">The sequence shown here is derived from an EMBL/GenBank/DDBJ whole genome shotgun (WGS) entry which is preliminary data.</text>
</comment>